<dbReference type="RefSeq" id="WP_132700445.1">
    <property type="nucleotide sequence ID" value="NZ_SLZR01000003.1"/>
</dbReference>
<proteinExistence type="predicted"/>
<name>A0A4R3IAS3_9GAMM</name>
<evidence type="ECO:0000313" key="2">
    <source>
        <dbReference type="Proteomes" id="UP000295793"/>
    </source>
</evidence>
<comment type="caution">
    <text evidence="1">The sequence shown here is derived from an EMBL/GenBank/DDBJ whole genome shotgun (WGS) entry which is preliminary data.</text>
</comment>
<sequence>MARPRYQINAKDWHDCLDWLDYQSQRTEWIAMPDHPVHEIGIHGLQERIAKWRALERPAKEDFRKVQLILDHSLTEQDRSRMRKSLSAKKRRRRDKRMLTKPVNVTLTPQAHATLVEFKELSSIETLSEAIETGLEAALQGLKARKEMERLKQLNHRLASLSWPELEGCARNYLKIAETRKSLSDNCKVALQMFLDDQCQSSANLLVDRLVEDLVWNELYLQVTAESLGIF</sequence>
<keyword evidence="2" id="KW-1185">Reference proteome</keyword>
<accession>A0A4R3IAS3</accession>
<gene>
    <name evidence="1" type="ORF">BCF53_103191</name>
</gene>
<dbReference type="EMBL" id="SLZR01000003">
    <property type="protein sequence ID" value="TCS42530.1"/>
    <property type="molecule type" value="Genomic_DNA"/>
</dbReference>
<evidence type="ECO:0000313" key="1">
    <source>
        <dbReference type="EMBL" id="TCS42530.1"/>
    </source>
</evidence>
<reference evidence="1 2" key="1">
    <citation type="submission" date="2019-03" db="EMBL/GenBank/DDBJ databases">
        <title>Genomic Encyclopedia of Archaeal and Bacterial Type Strains, Phase II (KMG-II): from individual species to whole genera.</title>
        <authorList>
            <person name="Goeker M."/>
        </authorList>
    </citation>
    <scope>NUCLEOTIDE SEQUENCE [LARGE SCALE GENOMIC DNA]</scope>
    <source>
        <strain evidence="1 2">DSM 15388</strain>
    </source>
</reference>
<dbReference type="AlphaFoldDB" id="A0A4R3IAS3"/>
<protein>
    <submittedName>
        <fullName evidence="1">Uncharacterized protein</fullName>
    </submittedName>
</protein>
<dbReference type="OrthoDB" id="6193801at2"/>
<organism evidence="1 2">
    <name type="scientific">Reinekea marinisedimentorum</name>
    <dbReference type="NCBI Taxonomy" id="230495"/>
    <lineage>
        <taxon>Bacteria</taxon>
        <taxon>Pseudomonadati</taxon>
        <taxon>Pseudomonadota</taxon>
        <taxon>Gammaproteobacteria</taxon>
        <taxon>Oceanospirillales</taxon>
        <taxon>Saccharospirillaceae</taxon>
        <taxon>Reinekea</taxon>
    </lineage>
</organism>
<dbReference type="Proteomes" id="UP000295793">
    <property type="component" value="Unassembled WGS sequence"/>
</dbReference>